<keyword evidence="2" id="KW-1185">Reference proteome</keyword>
<dbReference type="AlphaFoldDB" id="A0A1G9VVA6"/>
<accession>A0A1G9VVA6</accession>
<organism evidence="1 2">
    <name type="scientific">Streptomyces wuyuanensis</name>
    <dbReference type="NCBI Taxonomy" id="1196353"/>
    <lineage>
        <taxon>Bacteria</taxon>
        <taxon>Bacillati</taxon>
        <taxon>Actinomycetota</taxon>
        <taxon>Actinomycetes</taxon>
        <taxon>Kitasatosporales</taxon>
        <taxon>Streptomycetaceae</taxon>
        <taxon>Streptomyces</taxon>
    </lineage>
</organism>
<reference evidence="2" key="1">
    <citation type="submission" date="2016-10" db="EMBL/GenBank/DDBJ databases">
        <authorList>
            <person name="Varghese N."/>
            <person name="Submissions S."/>
        </authorList>
    </citation>
    <scope>NUCLEOTIDE SEQUENCE [LARGE SCALE GENOMIC DNA]</scope>
    <source>
        <strain evidence="2">CGMCC 4.7042</strain>
    </source>
</reference>
<dbReference type="Proteomes" id="UP000199063">
    <property type="component" value="Unassembled WGS sequence"/>
</dbReference>
<evidence type="ECO:0000313" key="2">
    <source>
        <dbReference type="Proteomes" id="UP000199063"/>
    </source>
</evidence>
<dbReference type="STRING" id="1196353.SAMN05444921_1135"/>
<protein>
    <submittedName>
        <fullName evidence="1">Uncharacterized protein</fullName>
    </submittedName>
</protein>
<gene>
    <name evidence="1" type="ORF">SAMN05444921_1135</name>
</gene>
<evidence type="ECO:0000313" key="1">
    <source>
        <dbReference type="EMBL" id="SDM76189.1"/>
    </source>
</evidence>
<proteinExistence type="predicted"/>
<dbReference type="EMBL" id="FNHI01000013">
    <property type="protein sequence ID" value="SDM76189.1"/>
    <property type="molecule type" value="Genomic_DNA"/>
</dbReference>
<sequence>MCVLVRFSTHEPHPVWDARSLILTVPDGLIPSLTAIAVRAVLEQLGIAQPQFGARCWCGESVDLTPRVPEQRRSGQVIRNGA</sequence>
<name>A0A1G9VVA6_9ACTN</name>